<dbReference type="PANTHER" id="PTHR46116:SF13">
    <property type="entry name" value="UBIQUITIN-CONJUGATING ENZYME E2 24-RELATED"/>
    <property type="match status" value="1"/>
</dbReference>
<reference evidence="3" key="1">
    <citation type="submission" date="2023-05" db="EMBL/GenBank/DDBJ databases">
        <authorList>
            <person name="Huff M."/>
        </authorList>
    </citation>
    <scope>NUCLEOTIDE SEQUENCE</scope>
</reference>
<dbReference type="AlphaFoldDB" id="A0AAD2A435"/>
<dbReference type="EMBL" id="OU503051">
    <property type="protein sequence ID" value="CAI9778620.1"/>
    <property type="molecule type" value="Genomic_DNA"/>
</dbReference>
<evidence type="ECO:0000313" key="3">
    <source>
        <dbReference type="EMBL" id="CAI9778620.1"/>
    </source>
</evidence>
<keyword evidence="2" id="KW-0833">Ubl conjugation pathway</keyword>
<organism evidence="3 4">
    <name type="scientific">Fraxinus pennsylvanica</name>
    <dbReference type="NCBI Taxonomy" id="56036"/>
    <lineage>
        <taxon>Eukaryota</taxon>
        <taxon>Viridiplantae</taxon>
        <taxon>Streptophyta</taxon>
        <taxon>Embryophyta</taxon>
        <taxon>Tracheophyta</taxon>
        <taxon>Spermatophyta</taxon>
        <taxon>Magnoliopsida</taxon>
        <taxon>eudicotyledons</taxon>
        <taxon>Gunneridae</taxon>
        <taxon>Pentapetalae</taxon>
        <taxon>asterids</taxon>
        <taxon>lamiids</taxon>
        <taxon>Lamiales</taxon>
        <taxon>Oleaceae</taxon>
        <taxon>Oleeae</taxon>
        <taxon>Fraxinus</taxon>
    </lineage>
</organism>
<dbReference type="PANTHER" id="PTHR46116">
    <property type="entry name" value="(E3-INDEPENDENT) E2 UBIQUITIN-CONJUGATING ENZYME"/>
    <property type="match status" value="1"/>
</dbReference>
<gene>
    <name evidence="3" type="ORF">FPE_LOCUS26050</name>
</gene>
<proteinExistence type="predicted"/>
<keyword evidence="1" id="KW-0808">Transferase</keyword>
<name>A0AAD2A435_9LAMI</name>
<evidence type="ECO:0000256" key="2">
    <source>
        <dbReference type="ARBA" id="ARBA00022786"/>
    </source>
</evidence>
<sequence>MDFTNPKSPETRYSIRGIEEAIFNCMDATNSGEIDDEIFIVDRESSETRKFYGYIDDEADRSETEIFSRETEDGDEFNLFSTMDSSETGNFAVETEEFETGFNSFKNFDITHEPPDDHHFFKHQKDSSRVHALGQKIKQEWNLLKEKLPNSIFVRVYESRVLQEPPKNFEDFVKEHFRKRADSILVKFTQEFDGIKDQPMIIDLFTDLYKSLERNGTSCVDHLCFLKSSTGNHAVEESKNEGHLMKIARRLKNLID</sequence>
<protein>
    <submittedName>
        <fullName evidence="3">Uncharacterized protein</fullName>
    </submittedName>
</protein>
<dbReference type="Proteomes" id="UP000834106">
    <property type="component" value="Chromosome 16"/>
</dbReference>
<evidence type="ECO:0000256" key="1">
    <source>
        <dbReference type="ARBA" id="ARBA00022679"/>
    </source>
</evidence>
<dbReference type="GO" id="GO:0061631">
    <property type="term" value="F:ubiquitin conjugating enzyme activity"/>
    <property type="evidence" value="ECO:0007669"/>
    <property type="project" value="TreeGrafter"/>
</dbReference>
<keyword evidence="4" id="KW-1185">Reference proteome</keyword>
<evidence type="ECO:0000313" key="4">
    <source>
        <dbReference type="Proteomes" id="UP000834106"/>
    </source>
</evidence>
<accession>A0AAD2A435</accession>